<proteinExistence type="predicted"/>
<reference evidence="1" key="2">
    <citation type="journal article" date="2015" name="Data Brief">
        <title>Shoot transcriptome of the giant reed, Arundo donax.</title>
        <authorList>
            <person name="Barrero R.A."/>
            <person name="Guerrero F.D."/>
            <person name="Moolhuijzen P."/>
            <person name="Goolsby J.A."/>
            <person name="Tidwell J."/>
            <person name="Bellgard S.E."/>
            <person name="Bellgard M.I."/>
        </authorList>
    </citation>
    <scope>NUCLEOTIDE SEQUENCE</scope>
    <source>
        <tissue evidence="1">Shoot tissue taken approximately 20 cm above the soil surface</tissue>
    </source>
</reference>
<accession>A0A0A9Q6N3</accession>
<reference evidence="1" key="1">
    <citation type="submission" date="2014-09" db="EMBL/GenBank/DDBJ databases">
        <authorList>
            <person name="Magalhaes I.L.F."/>
            <person name="Oliveira U."/>
            <person name="Santos F.R."/>
            <person name="Vidigal T.H.D.A."/>
            <person name="Brescovit A.D."/>
            <person name="Santos A.J."/>
        </authorList>
    </citation>
    <scope>NUCLEOTIDE SEQUENCE</scope>
    <source>
        <tissue evidence="1">Shoot tissue taken approximately 20 cm above the soil surface</tissue>
    </source>
</reference>
<protein>
    <submittedName>
        <fullName evidence="1">Uncharacterized protein</fullName>
    </submittedName>
</protein>
<name>A0A0A9Q6N3_ARUDO</name>
<sequence length="19" mass="2268">MTIESNSKYTDRLLENPKK</sequence>
<dbReference type="EMBL" id="GBRH01266693">
    <property type="protein sequence ID" value="JAD31202.1"/>
    <property type="molecule type" value="Transcribed_RNA"/>
</dbReference>
<dbReference type="AlphaFoldDB" id="A0A0A9Q6N3"/>
<organism evidence="1">
    <name type="scientific">Arundo donax</name>
    <name type="common">Giant reed</name>
    <name type="synonym">Donax arundinaceus</name>
    <dbReference type="NCBI Taxonomy" id="35708"/>
    <lineage>
        <taxon>Eukaryota</taxon>
        <taxon>Viridiplantae</taxon>
        <taxon>Streptophyta</taxon>
        <taxon>Embryophyta</taxon>
        <taxon>Tracheophyta</taxon>
        <taxon>Spermatophyta</taxon>
        <taxon>Magnoliopsida</taxon>
        <taxon>Liliopsida</taxon>
        <taxon>Poales</taxon>
        <taxon>Poaceae</taxon>
        <taxon>PACMAD clade</taxon>
        <taxon>Arundinoideae</taxon>
        <taxon>Arundineae</taxon>
        <taxon>Arundo</taxon>
    </lineage>
</organism>
<evidence type="ECO:0000313" key="1">
    <source>
        <dbReference type="EMBL" id="JAD31202.1"/>
    </source>
</evidence>